<dbReference type="EMBL" id="JOWA01000066">
    <property type="protein sequence ID" value="KEZ45804.1"/>
    <property type="molecule type" value="Genomic_DNA"/>
</dbReference>
<dbReference type="VEuPathDB" id="FungiDB:SAPIO_CDS1619"/>
<protein>
    <recommendedName>
        <fullName evidence="5">O-methyltransferase C-terminal domain-containing protein</fullName>
    </recommendedName>
</protein>
<evidence type="ECO:0000259" key="5">
    <source>
        <dbReference type="Pfam" id="PF00891"/>
    </source>
</evidence>
<dbReference type="OMA" id="SCIAIRK"/>
<comment type="caution">
    <text evidence="6">The sequence shown here is derived from an EMBL/GenBank/DDBJ whole genome shotgun (WGS) entry which is preliminary data.</text>
</comment>
<dbReference type="SUPFAM" id="SSF46785">
    <property type="entry name" value="Winged helix' DNA-binding domain"/>
    <property type="match status" value="1"/>
</dbReference>
<dbReference type="GO" id="GO:0032259">
    <property type="term" value="P:methylation"/>
    <property type="evidence" value="ECO:0007669"/>
    <property type="project" value="UniProtKB-KW"/>
</dbReference>
<accession>A0A084GEP2</accession>
<name>A0A084GEP2_PSEDA</name>
<evidence type="ECO:0000256" key="3">
    <source>
        <dbReference type="ARBA" id="ARBA00022691"/>
    </source>
</evidence>
<keyword evidence="7" id="KW-1185">Reference proteome</keyword>
<organism evidence="6 7">
    <name type="scientific">Pseudallescheria apiosperma</name>
    <name type="common">Scedosporium apiospermum</name>
    <dbReference type="NCBI Taxonomy" id="563466"/>
    <lineage>
        <taxon>Eukaryota</taxon>
        <taxon>Fungi</taxon>
        <taxon>Dikarya</taxon>
        <taxon>Ascomycota</taxon>
        <taxon>Pezizomycotina</taxon>
        <taxon>Sordariomycetes</taxon>
        <taxon>Hypocreomycetidae</taxon>
        <taxon>Microascales</taxon>
        <taxon>Microascaceae</taxon>
        <taxon>Scedosporium</taxon>
    </lineage>
</organism>
<evidence type="ECO:0000313" key="7">
    <source>
        <dbReference type="Proteomes" id="UP000028545"/>
    </source>
</evidence>
<reference evidence="6 7" key="1">
    <citation type="journal article" date="2014" name="Genome Announc.">
        <title>Draft genome sequence of the pathogenic fungus Scedosporium apiospermum.</title>
        <authorList>
            <person name="Vandeputte P."/>
            <person name="Ghamrawi S."/>
            <person name="Rechenmann M."/>
            <person name="Iltis A."/>
            <person name="Giraud S."/>
            <person name="Fleury M."/>
            <person name="Thornton C."/>
            <person name="Delhaes L."/>
            <person name="Meyer W."/>
            <person name="Papon N."/>
            <person name="Bouchara J.P."/>
        </authorList>
    </citation>
    <scope>NUCLEOTIDE SEQUENCE [LARGE SCALE GENOMIC DNA]</scope>
    <source>
        <strain evidence="6 7">IHEM 14462</strain>
    </source>
</reference>
<dbReference type="PIRSF" id="PIRSF005739">
    <property type="entry name" value="O-mtase"/>
    <property type="match status" value="1"/>
</dbReference>
<dbReference type="Gene3D" id="3.40.50.150">
    <property type="entry name" value="Vaccinia Virus protein VP39"/>
    <property type="match status" value="1"/>
</dbReference>
<dbReference type="PANTHER" id="PTHR43712:SF11">
    <property type="entry name" value="O-METHYLTRANSFERASE (AFU_ORTHOLOGUE AFUA_2G17820)-RELATED"/>
    <property type="match status" value="1"/>
</dbReference>
<evidence type="ECO:0000313" key="6">
    <source>
        <dbReference type="EMBL" id="KEZ45804.1"/>
    </source>
</evidence>
<dbReference type="GeneID" id="27720691"/>
<dbReference type="InterPro" id="IPR036388">
    <property type="entry name" value="WH-like_DNA-bd_sf"/>
</dbReference>
<dbReference type="Pfam" id="PF00891">
    <property type="entry name" value="Methyltransf_2"/>
    <property type="match status" value="1"/>
</dbReference>
<dbReference type="Proteomes" id="UP000028545">
    <property type="component" value="Unassembled WGS sequence"/>
</dbReference>
<proteinExistence type="predicted"/>
<keyword evidence="1" id="KW-0489">Methyltransferase</keyword>
<dbReference type="AlphaFoldDB" id="A0A084GEP2"/>
<keyword evidence="3" id="KW-0949">S-adenosyl-L-methionine</keyword>
<feature type="active site" description="Proton acceptor" evidence="4">
    <location>
        <position position="301"/>
    </location>
</feature>
<dbReference type="OrthoDB" id="1535081at2759"/>
<dbReference type="InterPro" id="IPR029063">
    <property type="entry name" value="SAM-dependent_MTases_sf"/>
</dbReference>
<dbReference type="GO" id="GO:0008171">
    <property type="term" value="F:O-methyltransferase activity"/>
    <property type="evidence" value="ECO:0007669"/>
    <property type="project" value="InterPro"/>
</dbReference>
<dbReference type="KEGG" id="sapo:SAPIO_CDS1619"/>
<dbReference type="Gene3D" id="1.10.10.10">
    <property type="entry name" value="Winged helix-like DNA-binding domain superfamily/Winged helix DNA-binding domain"/>
    <property type="match status" value="1"/>
</dbReference>
<dbReference type="SUPFAM" id="SSF53335">
    <property type="entry name" value="S-adenosyl-L-methionine-dependent methyltransferases"/>
    <property type="match status" value="1"/>
</dbReference>
<evidence type="ECO:0000256" key="4">
    <source>
        <dbReference type="PIRSR" id="PIRSR005739-1"/>
    </source>
</evidence>
<dbReference type="RefSeq" id="XP_016645603.1">
    <property type="nucleotide sequence ID" value="XM_016784846.1"/>
</dbReference>
<dbReference type="InterPro" id="IPR001077">
    <property type="entry name" value="COMT_C"/>
</dbReference>
<dbReference type="PANTHER" id="PTHR43712">
    <property type="entry name" value="PUTATIVE (AFU_ORTHOLOGUE AFUA_4G14580)-RELATED"/>
    <property type="match status" value="1"/>
</dbReference>
<sequence length="396" mass="44257">MSTDLSAALAEAKALVSALEASDGSQGDHFKLLKQVDKVRSAIEQPYDTGLRWLENMSTAAALYVLLRIRVFEKIPAEGSITAEQLAKEGNVDVSVITRAMRILVANGIGVETGPDEYASNALAQVFQPLALGSFICVCVDFMKTWGAFPDYAKTHSPEDLFDIRKSPFAFAAGHEGKTYYEVLDLDPEQRNWWNHTLQNMESNFPILDMFPFDSLKEQVEKEPERPFIVDVGGGRGQALRAIKNHLGGSYGSKLILQDLPIVIDSLKPEDIPDIEPMAYDIFTPQPVKNAHVYFMRRLLHDFYNPVSIEILKNTASAMGPDSRLIVSDMLVPERVEVGGAIDLYWLDFSLLCISGKERTMAEFKRIFDEAGLELVKVYESAVGRTIMLETRLKRD</sequence>
<keyword evidence="2" id="KW-0808">Transferase</keyword>
<dbReference type="PROSITE" id="PS51683">
    <property type="entry name" value="SAM_OMT_II"/>
    <property type="match status" value="1"/>
</dbReference>
<evidence type="ECO:0000256" key="1">
    <source>
        <dbReference type="ARBA" id="ARBA00022603"/>
    </source>
</evidence>
<gene>
    <name evidence="6" type="ORF">SAPIO_CDS1619</name>
</gene>
<feature type="domain" description="O-methyltransferase C-terminal" evidence="5">
    <location>
        <begin position="227"/>
        <end position="373"/>
    </location>
</feature>
<dbReference type="HOGENOM" id="CLU_005533_5_2_1"/>
<evidence type="ECO:0000256" key="2">
    <source>
        <dbReference type="ARBA" id="ARBA00022679"/>
    </source>
</evidence>
<dbReference type="InterPro" id="IPR016461">
    <property type="entry name" value="COMT-like"/>
</dbReference>
<dbReference type="InterPro" id="IPR036390">
    <property type="entry name" value="WH_DNA-bd_sf"/>
</dbReference>